<dbReference type="GO" id="GO:0005737">
    <property type="term" value="C:cytoplasm"/>
    <property type="evidence" value="ECO:0007669"/>
    <property type="project" value="UniProtKB-ARBA"/>
</dbReference>
<comment type="caution">
    <text evidence="8">The sequence shown here is derived from an EMBL/GenBank/DDBJ whole genome shotgun (WGS) entry which is preliminary data.</text>
</comment>
<organism evidence="8 9">
    <name type="scientific">Digitaria exilis</name>
    <dbReference type="NCBI Taxonomy" id="1010633"/>
    <lineage>
        <taxon>Eukaryota</taxon>
        <taxon>Viridiplantae</taxon>
        <taxon>Streptophyta</taxon>
        <taxon>Embryophyta</taxon>
        <taxon>Tracheophyta</taxon>
        <taxon>Spermatophyta</taxon>
        <taxon>Magnoliopsida</taxon>
        <taxon>Liliopsida</taxon>
        <taxon>Poales</taxon>
        <taxon>Poaceae</taxon>
        <taxon>PACMAD clade</taxon>
        <taxon>Panicoideae</taxon>
        <taxon>Panicodae</taxon>
        <taxon>Paniceae</taxon>
        <taxon>Anthephorinae</taxon>
        <taxon>Digitaria</taxon>
    </lineage>
</organism>
<accession>A0A835FFS2</accession>
<evidence type="ECO:0000256" key="2">
    <source>
        <dbReference type="ARBA" id="ARBA00008707"/>
    </source>
</evidence>
<feature type="transmembrane region" description="Helical" evidence="7">
    <location>
        <begin position="198"/>
        <end position="217"/>
    </location>
</feature>
<feature type="compositionally biased region" description="Gly residues" evidence="6">
    <location>
        <begin position="67"/>
        <end position="76"/>
    </location>
</feature>
<keyword evidence="3 7" id="KW-0812">Transmembrane</keyword>
<gene>
    <name evidence="8" type="ORF">HU200_011770</name>
</gene>
<feature type="compositionally biased region" description="Pro residues" evidence="6">
    <location>
        <begin position="16"/>
        <end position="28"/>
    </location>
</feature>
<dbReference type="GO" id="GO:0016020">
    <property type="term" value="C:membrane"/>
    <property type="evidence" value="ECO:0007669"/>
    <property type="project" value="UniProtKB-SubCell"/>
</dbReference>
<dbReference type="Pfam" id="PF05078">
    <property type="entry name" value="DUF679"/>
    <property type="match status" value="1"/>
</dbReference>
<proteinExistence type="inferred from homology"/>
<feature type="region of interest" description="Disordered" evidence="6">
    <location>
        <begin position="1"/>
        <end position="89"/>
    </location>
</feature>
<dbReference type="PANTHER" id="PTHR31621:SF3">
    <property type="entry name" value="OS06G0352200 PROTEIN"/>
    <property type="match status" value="1"/>
</dbReference>
<comment type="subcellular location">
    <subcellularLocation>
        <location evidence="1">Membrane</location>
        <topology evidence="1">Multi-pass membrane protein</topology>
    </subcellularLocation>
</comment>
<protein>
    <submittedName>
        <fullName evidence="8">Uncharacterized protein</fullName>
    </submittedName>
</protein>
<feature type="transmembrane region" description="Helical" evidence="7">
    <location>
        <begin position="233"/>
        <end position="253"/>
    </location>
</feature>
<dbReference type="Gramene" id="Dexi6B01G0020090.1">
    <property type="protein sequence ID" value="Dexi6B01G0020090.1:cds"/>
    <property type="gene ID" value="Dexi6B01G0020090"/>
</dbReference>
<dbReference type="Proteomes" id="UP000636709">
    <property type="component" value="Unassembled WGS sequence"/>
</dbReference>
<evidence type="ECO:0000256" key="1">
    <source>
        <dbReference type="ARBA" id="ARBA00004141"/>
    </source>
</evidence>
<dbReference type="GO" id="GO:0010256">
    <property type="term" value="P:endomembrane system organization"/>
    <property type="evidence" value="ECO:0007669"/>
    <property type="project" value="TreeGrafter"/>
</dbReference>
<dbReference type="InterPro" id="IPR007770">
    <property type="entry name" value="DMP"/>
</dbReference>
<keyword evidence="5 7" id="KW-0472">Membrane</keyword>
<evidence type="ECO:0000256" key="5">
    <source>
        <dbReference type="ARBA" id="ARBA00023136"/>
    </source>
</evidence>
<evidence type="ECO:0000313" key="9">
    <source>
        <dbReference type="Proteomes" id="UP000636709"/>
    </source>
</evidence>
<dbReference type="AlphaFoldDB" id="A0A835FFS2"/>
<reference evidence="8" key="1">
    <citation type="submission" date="2020-07" db="EMBL/GenBank/DDBJ databases">
        <title>Genome sequence and genetic diversity analysis of an under-domesticated orphan crop, white fonio (Digitaria exilis).</title>
        <authorList>
            <person name="Bennetzen J.L."/>
            <person name="Chen S."/>
            <person name="Ma X."/>
            <person name="Wang X."/>
            <person name="Yssel A.E.J."/>
            <person name="Chaluvadi S.R."/>
            <person name="Johnson M."/>
            <person name="Gangashetty P."/>
            <person name="Hamidou F."/>
            <person name="Sanogo M.D."/>
            <person name="Zwaenepoel A."/>
            <person name="Wallace J."/>
            <person name="Van De Peer Y."/>
            <person name="Van Deynze A."/>
        </authorList>
    </citation>
    <scope>NUCLEOTIDE SEQUENCE</scope>
    <source>
        <tissue evidence="8">Leaves</tissue>
    </source>
</reference>
<keyword evidence="9" id="KW-1185">Reference proteome</keyword>
<evidence type="ECO:0000313" key="8">
    <source>
        <dbReference type="EMBL" id="KAF8753116.1"/>
    </source>
</evidence>
<name>A0A835FFS2_9POAL</name>
<keyword evidence="4 7" id="KW-1133">Transmembrane helix</keyword>
<dbReference type="PANTHER" id="PTHR31621">
    <property type="entry name" value="PROTEIN DMP3"/>
    <property type="match status" value="1"/>
</dbReference>
<evidence type="ECO:0000256" key="6">
    <source>
        <dbReference type="SAM" id="MobiDB-lite"/>
    </source>
</evidence>
<dbReference type="EMBL" id="JACEFO010000910">
    <property type="protein sequence ID" value="KAF8753116.1"/>
    <property type="molecule type" value="Genomic_DNA"/>
</dbReference>
<sequence length="270" mass="27802">MASKTNQADLESHSHNPPPAAPVAPAPATPAAVSSGGGSVVVGISDDHHTAAPPETQPLLVQSSNVVGGGAGGGGPPARRNDDGGGDDVTRLEHAIAKAFGSTAALAKNLPTGGVLVFEVLSPVFTNAGKCDDVNRIMTGWLVGLCAAACFFLCFTDSFVDAKGTVRYVVATRKGVWVIDGTPPPSSPAEAAGKRVKFIDFFHAFLSLVVFLSVAMFDRNVSACFNPVMSYDMHQVFTCVPLAGGFVGTLLFAKFPSTRRGIGFPAVATV</sequence>
<feature type="transmembrane region" description="Helical" evidence="7">
    <location>
        <begin position="140"/>
        <end position="160"/>
    </location>
</feature>
<evidence type="ECO:0000256" key="3">
    <source>
        <dbReference type="ARBA" id="ARBA00022692"/>
    </source>
</evidence>
<evidence type="ECO:0000256" key="7">
    <source>
        <dbReference type="SAM" id="Phobius"/>
    </source>
</evidence>
<dbReference type="Gramene" id="Dexi6A01G0021120.1">
    <property type="protein sequence ID" value="Dexi6A01G0021120.1:cds"/>
    <property type="gene ID" value="Dexi6A01G0021120"/>
</dbReference>
<comment type="similarity">
    <text evidence="2">Belongs to the plant DMP1 protein family.</text>
</comment>
<evidence type="ECO:0000256" key="4">
    <source>
        <dbReference type="ARBA" id="ARBA00022989"/>
    </source>
</evidence>
<dbReference type="OrthoDB" id="525686at2759"/>
<feature type="compositionally biased region" description="Basic and acidic residues" evidence="6">
    <location>
        <begin position="79"/>
        <end position="89"/>
    </location>
</feature>